<dbReference type="RefSeq" id="YP_009198350.1">
    <property type="nucleotide sequence ID" value="NC_028796.1"/>
</dbReference>
<dbReference type="InterPro" id="IPR053738">
    <property type="entry name" value="Lambda_capsid_assembly"/>
</dbReference>
<dbReference type="Pfam" id="PF25209">
    <property type="entry name" value="Phage_capsid_4"/>
    <property type="match status" value="1"/>
</dbReference>
<name>A0A0F6WDU8_9CAUD</name>
<gene>
    <name evidence="1" type="primary">6</name>
    <name evidence="1" type="ORF">SEA_PHAYONCE_6</name>
</gene>
<dbReference type="KEGG" id="vg:26646436"/>
<accession>A0A0F6WDU8</accession>
<proteinExistence type="predicted"/>
<organism evidence="1 2">
    <name type="scientific">Mycobacterium phage Phayonce</name>
    <dbReference type="NCBI Taxonomy" id="1647302"/>
    <lineage>
        <taxon>Viruses</taxon>
        <taxon>Duplodnaviria</taxon>
        <taxon>Heunggongvirae</taxon>
        <taxon>Uroviricota</taxon>
        <taxon>Caudoviricetes</taxon>
        <taxon>Pclasvirinae</taxon>
        <taxon>Phayoncevirus</taxon>
        <taxon>Phayoncevirus phayonce</taxon>
    </lineage>
</organism>
<evidence type="ECO:0000313" key="1">
    <source>
        <dbReference type="EMBL" id="AKF14366.1"/>
    </source>
</evidence>
<dbReference type="GeneID" id="26646436"/>
<keyword evidence="2" id="KW-1185">Reference proteome</keyword>
<protein>
    <submittedName>
        <fullName evidence="1">Major capsid protein</fullName>
    </submittedName>
</protein>
<dbReference type="Proteomes" id="UP000214372">
    <property type="component" value="Segment"/>
</dbReference>
<reference evidence="1 2" key="1">
    <citation type="journal article" date="2015" name="Genome Announc.">
        <title>Genome Sequence of Mycobacteriophage Phayonce.</title>
        <authorList>
            <person name="Pope W.H."/>
            <person name="Jacobetz E."/>
            <person name="Johnson C.A."/>
            <person name="Kihle B.L."/>
            <person name="Sobeski M.A."/>
            <person name="Werner M.B."/>
            <person name="Adkins N.L."/>
            <person name="Kramer Z.J."/>
            <person name="Montgomery M.T."/>
            <person name="Grubb S.R."/>
            <person name="Warner M.H."/>
            <person name="Bowman C.A."/>
            <person name="Russell D.A."/>
            <person name="Hatfull G.F."/>
        </authorList>
    </citation>
    <scope>NUCLEOTIDE SEQUENCE [LARGE SCALE GENOMIC DNA]</scope>
</reference>
<dbReference type="EMBL" id="KR080195">
    <property type="protein sequence ID" value="AKF14366.1"/>
    <property type="molecule type" value="Genomic_DNA"/>
</dbReference>
<sequence length="318" mass="34153">MGVQFPPGAPSLAGDVLSINRFLKDTPWVMRALRTVNDEMFVGDKLLTANITTESGSVGYEQNESIYADRPPQPVPPGGEYPITPLSTGPASTANTVNWGNDALLTDVSISRQKYDVVGRGFRKLMNSHVQAVETVAIAAVASSVTQNTNAIESWAADGTDAASINILRDLMRAATQLTKLKQGYRPNAVFVEPDVFANIVSDEKLMKLLPREYSGLDSTPVRAGLNSAYMRQIGGFTFITSPNAPALGKALLVDTGVLGGFANEVVPAPGYVTAEDGLQVKTMRDDETDGWRVRCRRITVPVVLEPGAGWWINGVNA</sequence>
<evidence type="ECO:0000313" key="2">
    <source>
        <dbReference type="Proteomes" id="UP000214372"/>
    </source>
</evidence>
<dbReference type="Gene3D" id="3.90.1690.10">
    <property type="entry name" value="phage-related protein like domain"/>
    <property type="match status" value="1"/>
</dbReference>
<dbReference type="OrthoDB" id="9473at10239"/>